<evidence type="ECO:0000256" key="1">
    <source>
        <dbReference type="SAM" id="MobiDB-lite"/>
    </source>
</evidence>
<dbReference type="InterPro" id="IPR036465">
    <property type="entry name" value="vWFA_dom_sf"/>
</dbReference>
<proteinExistence type="predicted"/>
<sequence length="599" mass="64974">MPEQALLHCLPLLATALGRRHGLTVSLDGADPAAIWPGGDDTLHLPPLPVEADAAGLRLLRGHIDMEAARIRYSDRQELVRARMDPATCEICRILETWRTSSRLAGRYPGCGRNIRELVRNFGEDMRRRGMVGDDPARCLLPYIEILIWSADVPDLREVCREMRADLVRVAADLPDRLEAVVMRFRQEGAHSRHAVQTARELVRLLHDVLPDLAADEVSRARDGGEAEEDAGGQAGQGEDAETCPDNGAACAADEASSGESATEGAAPASEKAEKNLAEALSLTEAFSLEDALDLGDAAGDSLSGWLQERLWALPPCQAEEAVIMAREAARPVYPLDGAARLAALQASAALRARLRGLLQAHVLRRTLPARRGRLDSRSLWRLGTGDTRIFCRHDTRRELDTAVHILLDASTSMEEGDKMMLACQACFALMYALQGLSGITTAITVFPGGDDVVPAWEAFPLPAAGARWSQPLSVGMTVAPVVRFGQRLHTGFTCMPDGGTPLGAALWWALAQLQPLSQRRKLLIVLSDGEAQDEASCRQAIRLAPAQGVEILGIGLQSAAIGDLLPHHSVIIQEMRELPDALFRLLQDALLRAHQRLP</sequence>
<comment type="caution">
    <text evidence="3">The sequence shown here is derived from an EMBL/GenBank/DDBJ whole genome shotgun (WGS) entry which is preliminary data.</text>
</comment>
<dbReference type="PANTHER" id="PTHR41248:SF1">
    <property type="entry name" value="NORD PROTEIN"/>
    <property type="match status" value="1"/>
</dbReference>
<evidence type="ECO:0000313" key="3">
    <source>
        <dbReference type="EMBL" id="HJA79391.1"/>
    </source>
</evidence>
<evidence type="ECO:0000313" key="4">
    <source>
        <dbReference type="Proteomes" id="UP000823821"/>
    </source>
</evidence>
<dbReference type="AlphaFoldDB" id="A0A9D2HME8"/>
<feature type="domain" description="VWFA" evidence="2">
    <location>
        <begin position="403"/>
        <end position="579"/>
    </location>
</feature>
<feature type="compositionally biased region" description="Low complexity" evidence="1">
    <location>
        <begin position="248"/>
        <end position="270"/>
    </location>
</feature>
<dbReference type="InterPro" id="IPR051928">
    <property type="entry name" value="NorD/CobT"/>
</dbReference>
<accession>A0A9D2HME8</accession>
<reference evidence="3" key="1">
    <citation type="journal article" date="2021" name="PeerJ">
        <title>Extensive microbial diversity within the chicken gut microbiome revealed by metagenomics and culture.</title>
        <authorList>
            <person name="Gilroy R."/>
            <person name="Ravi A."/>
            <person name="Getino M."/>
            <person name="Pursley I."/>
            <person name="Horton D.L."/>
            <person name="Alikhan N.F."/>
            <person name="Baker D."/>
            <person name="Gharbi K."/>
            <person name="Hall N."/>
            <person name="Watson M."/>
            <person name="Adriaenssens E.M."/>
            <person name="Foster-Nyarko E."/>
            <person name="Jarju S."/>
            <person name="Secka A."/>
            <person name="Antonio M."/>
            <person name="Oren A."/>
            <person name="Chaudhuri R.R."/>
            <person name="La Ragione R."/>
            <person name="Hildebrand F."/>
            <person name="Pallen M.J."/>
        </authorList>
    </citation>
    <scope>NUCLEOTIDE SEQUENCE</scope>
    <source>
        <strain evidence="3">5032</strain>
    </source>
</reference>
<dbReference type="InterPro" id="IPR002035">
    <property type="entry name" value="VWF_A"/>
</dbReference>
<organism evidence="3 4">
    <name type="scientific">Candidatus Desulfovibrio intestinavium</name>
    <dbReference type="NCBI Taxonomy" id="2838534"/>
    <lineage>
        <taxon>Bacteria</taxon>
        <taxon>Pseudomonadati</taxon>
        <taxon>Thermodesulfobacteriota</taxon>
        <taxon>Desulfovibrionia</taxon>
        <taxon>Desulfovibrionales</taxon>
        <taxon>Desulfovibrionaceae</taxon>
        <taxon>Desulfovibrio</taxon>
    </lineage>
</organism>
<dbReference type="Proteomes" id="UP000823821">
    <property type="component" value="Unassembled WGS sequence"/>
</dbReference>
<protein>
    <recommendedName>
        <fullName evidence="2">VWFA domain-containing protein</fullName>
    </recommendedName>
</protein>
<name>A0A9D2HME8_9BACT</name>
<gene>
    <name evidence="3" type="ORF">H9784_07490</name>
</gene>
<dbReference type="EMBL" id="DWZD01000041">
    <property type="protein sequence ID" value="HJA79391.1"/>
    <property type="molecule type" value="Genomic_DNA"/>
</dbReference>
<dbReference type="SUPFAM" id="SSF53300">
    <property type="entry name" value="vWA-like"/>
    <property type="match status" value="1"/>
</dbReference>
<evidence type="ECO:0000259" key="2">
    <source>
        <dbReference type="PROSITE" id="PS50234"/>
    </source>
</evidence>
<reference evidence="3" key="2">
    <citation type="submission" date="2021-04" db="EMBL/GenBank/DDBJ databases">
        <authorList>
            <person name="Gilroy R."/>
        </authorList>
    </citation>
    <scope>NUCLEOTIDE SEQUENCE</scope>
    <source>
        <strain evidence="3">5032</strain>
    </source>
</reference>
<dbReference type="Gene3D" id="3.40.50.410">
    <property type="entry name" value="von Willebrand factor, type A domain"/>
    <property type="match status" value="1"/>
</dbReference>
<dbReference type="PANTHER" id="PTHR41248">
    <property type="entry name" value="NORD PROTEIN"/>
    <property type="match status" value="1"/>
</dbReference>
<feature type="region of interest" description="Disordered" evidence="1">
    <location>
        <begin position="218"/>
        <end position="273"/>
    </location>
</feature>
<dbReference type="PROSITE" id="PS50234">
    <property type="entry name" value="VWFA"/>
    <property type="match status" value="1"/>
</dbReference>